<gene>
    <name evidence="1" type="ORF">GYMLUDRAFT_45934</name>
</gene>
<name>A0A0D0BRB6_9AGAR</name>
<dbReference type="OrthoDB" id="3033315at2759"/>
<organism evidence="1 2">
    <name type="scientific">Collybiopsis luxurians FD-317 M1</name>
    <dbReference type="NCBI Taxonomy" id="944289"/>
    <lineage>
        <taxon>Eukaryota</taxon>
        <taxon>Fungi</taxon>
        <taxon>Dikarya</taxon>
        <taxon>Basidiomycota</taxon>
        <taxon>Agaricomycotina</taxon>
        <taxon>Agaricomycetes</taxon>
        <taxon>Agaricomycetidae</taxon>
        <taxon>Agaricales</taxon>
        <taxon>Marasmiineae</taxon>
        <taxon>Omphalotaceae</taxon>
        <taxon>Collybiopsis</taxon>
        <taxon>Collybiopsis luxurians</taxon>
    </lineage>
</organism>
<reference evidence="1 2" key="1">
    <citation type="submission" date="2014-04" db="EMBL/GenBank/DDBJ databases">
        <title>Evolutionary Origins and Diversification of the Mycorrhizal Mutualists.</title>
        <authorList>
            <consortium name="DOE Joint Genome Institute"/>
            <consortium name="Mycorrhizal Genomics Consortium"/>
            <person name="Kohler A."/>
            <person name="Kuo A."/>
            <person name="Nagy L.G."/>
            <person name="Floudas D."/>
            <person name="Copeland A."/>
            <person name="Barry K.W."/>
            <person name="Cichocki N."/>
            <person name="Veneault-Fourrey C."/>
            <person name="LaButti K."/>
            <person name="Lindquist E.A."/>
            <person name="Lipzen A."/>
            <person name="Lundell T."/>
            <person name="Morin E."/>
            <person name="Murat C."/>
            <person name="Riley R."/>
            <person name="Ohm R."/>
            <person name="Sun H."/>
            <person name="Tunlid A."/>
            <person name="Henrissat B."/>
            <person name="Grigoriev I.V."/>
            <person name="Hibbett D.S."/>
            <person name="Martin F."/>
        </authorList>
    </citation>
    <scope>NUCLEOTIDE SEQUENCE [LARGE SCALE GENOMIC DNA]</scope>
    <source>
        <strain evidence="1 2">FD-317 M1</strain>
    </source>
</reference>
<dbReference type="HOGENOM" id="CLU_2740279_0_0_1"/>
<sequence>MEQAESPNILLLYGDSAKELSNEVKSVLSIIQYEHNAAPEQRKREMLDQLDDRLQEFFRLVPHFIETNVFQ</sequence>
<dbReference type="AlphaFoldDB" id="A0A0D0BRB6"/>
<protein>
    <submittedName>
        <fullName evidence="1">Uncharacterized protein</fullName>
    </submittedName>
</protein>
<dbReference type="EMBL" id="KN834789">
    <property type="protein sequence ID" value="KIK57756.1"/>
    <property type="molecule type" value="Genomic_DNA"/>
</dbReference>
<accession>A0A0D0BRB6</accession>
<dbReference type="Proteomes" id="UP000053593">
    <property type="component" value="Unassembled WGS sequence"/>
</dbReference>
<evidence type="ECO:0000313" key="1">
    <source>
        <dbReference type="EMBL" id="KIK57756.1"/>
    </source>
</evidence>
<evidence type="ECO:0000313" key="2">
    <source>
        <dbReference type="Proteomes" id="UP000053593"/>
    </source>
</evidence>
<proteinExistence type="predicted"/>
<keyword evidence="2" id="KW-1185">Reference proteome</keyword>